<dbReference type="Pfam" id="PF13577">
    <property type="entry name" value="SnoaL_4"/>
    <property type="match status" value="1"/>
</dbReference>
<gene>
    <name evidence="2" type="ORF">A5634_26685</name>
</gene>
<evidence type="ECO:0000313" key="2">
    <source>
        <dbReference type="EMBL" id="OBK25212.1"/>
    </source>
</evidence>
<reference evidence="2 3" key="1">
    <citation type="submission" date="2016-06" db="EMBL/GenBank/DDBJ databases">
        <authorList>
            <person name="Kjaerup R.B."/>
            <person name="Dalgaard T.S."/>
            <person name="Juul-Madsen H.R."/>
        </authorList>
    </citation>
    <scope>NUCLEOTIDE SEQUENCE [LARGE SCALE GENOMIC DNA]</scope>
    <source>
        <strain evidence="2 3">1165133.8</strain>
    </source>
</reference>
<dbReference type="SUPFAM" id="SSF54427">
    <property type="entry name" value="NTF2-like"/>
    <property type="match status" value="1"/>
</dbReference>
<comment type="caution">
    <text evidence="2">The sequence shown here is derived from an EMBL/GenBank/DDBJ whole genome shotgun (WGS) entry which is preliminary data.</text>
</comment>
<feature type="domain" description="SnoaL-like" evidence="1">
    <location>
        <begin position="3"/>
        <end position="124"/>
    </location>
</feature>
<name>A0A1A3NXZ4_MYCAS</name>
<proteinExistence type="predicted"/>
<organism evidence="2 3">
    <name type="scientific">Mycobacterium asiaticum</name>
    <dbReference type="NCBI Taxonomy" id="1790"/>
    <lineage>
        <taxon>Bacteria</taxon>
        <taxon>Bacillati</taxon>
        <taxon>Actinomycetota</taxon>
        <taxon>Actinomycetes</taxon>
        <taxon>Mycobacteriales</taxon>
        <taxon>Mycobacteriaceae</taxon>
        <taxon>Mycobacterium</taxon>
    </lineage>
</organism>
<dbReference type="CDD" id="cd00531">
    <property type="entry name" value="NTF2_like"/>
    <property type="match status" value="1"/>
</dbReference>
<dbReference type="AlphaFoldDB" id="A0A1A3NXZ4"/>
<dbReference type="EMBL" id="LZLS01000142">
    <property type="protein sequence ID" value="OBK25212.1"/>
    <property type="molecule type" value="Genomic_DNA"/>
</dbReference>
<dbReference type="InterPro" id="IPR032710">
    <property type="entry name" value="NTF2-like_dom_sf"/>
</dbReference>
<sequence>MTELEDRQAISELLVRYATAIDRREWQLLGTVFTAECDVDYGEIGAWQSSSAVIEFMELAHAMAGYTLHRLSNIAITLEGDGARARTYIDALIMAADNNGGVNAAGFYDDEVIRTAAGWRIARRQFTSVRVVAVN</sequence>
<accession>A0A1A3NXZ4</accession>
<dbReference type="Gene3D" id="3.10.450.50">
    <property type="match status" value="1"/>
</dbReference>
<dbReference type="InterPro" id="IPR037401">
    <property type="entry name" value="SnoaL-like"/>
</dbReference>
<protein>
    <submittedName>
        <fullName evidence="2">Polyketide cyclase</fullName>
    </submittedName>
</protein>
<dbReference type="Proteomes" id="UP000093928">
    <property type="component" value="Unassembled WGS sequence"/>
</dbReference>
<dbReference type="RefSeq" id="WP_065144856.1">
    <property type="nucleotide sequence ID" value="NZ_LZLS01000142.1"/>
</dbReference>
<dbReference type="OrthoDB" id="981191at2"/>
<evidence type="ECO:0000313" key="3">
    <source>
        <dbReference type="Proteomes" id="UP000093928"/>
    </source>
</evidence>
<evidence type="ECO:0000259" key="1">
    <source>
        <dbReference type="Pfam" id="PF13577"/>
    </source>
</evidence>